<dbReference type="AlphaFoldDB" id="A0A8T2UEQ4"/>
<dbReference type="GO" id="GO:0003677">
    <property type="term" value="F:DNA binding"/>
    <property type="evidence" value="ECO:0007669"/>
    <property type="project" value="UniProtKB-KW"/>
</dbReference>
<dbReference type="InterPro" id="IPR006447">
    <property type="entry name" value="Myb_dom_plants"/>
</dbReference>
<keyword evidence="4" id="KW-0804">Transcription</keyword>
<evidence type="ECO:0000259" key="7">
    <source>
        <dbReference type="PROSITE" id="PS50090"/>
    </source>
</evidence>
<feature type="domain" description="SANT" evidence="8">
    <location>
        <begin position="54"/>
        <end position="105"/>
    </location>
</feature>
<dbReference type="PROSITE" id="PS51293">
    <property type="entry name" value="SANT"/>
    <property type="match status" value="1"/>
</dbReference>
<gene>
    <name evidence="10" type="ORF">KP509_06G032400</name>
</gene>
<evidence type="ECO:0000313" key="10">
    <source>
        <dbReference type="EMBL" id="KAH7434731.1"/>
    </source>
</evidence>
<protein>
    <recommendedName>
        <fullName evidence="12">LHY</fullName>
    </recommendedName>
</protein>
<keyword evidence="11" id="KW-1185">Reference proteome</keyword>
<dbReference type="SMART" id="SM00717">
    <property type="entry name" value="SANT"/>
    <property type="match status" value="1"/>
</dbReference>
<dbReference type="Gene3D" id="1.10.10.60">
    <property type="entry name" value="Homeodomain-like"/>
    <property type="match status" value="1"/>
</dbReference>
<dbReference type="CDD" id="cd00167">
    <property type="entry name" value="SANT"/>
    <property type="match status" value="1"/>
</dbReference>
<reference evidence="10" key="1">
    <citation type="submission" date="2021-08" db="EMBL/GenBank/DDBJ databases">
        <title>WGS assembly of Ceratopteris richardii.</title>
        <authorList>
            <person name="Marchant D.B."/>
            <person name="Chen G."/>
            <person name="Jenkins J."/>
            <person name="Shu S."/>
            <person name="Leebens-Mack J."/>
            <person name="Grimwood J."/>
            <person name="Schmutz J."/>
            <person name="Soltis P."/>
            <person name="Soltis D."/>
            <person name="Chen Z.-H."/>
        </authorList>
    </citation>
    <scope>NUCLEOTIDE SEQUENCE</scope>
    <source>
        <strain evidence="10">Whitten #5841</strain>
        <tissue evidence="10">Leaf</tissue>
    </source>
</reference>
<feature type="region of interest" description="Disordered" evidence="6">
    <location>
        <begin position="118"/>
        <end position="137"/>
    </location>
</feature>
<feature type="region of interest" description="Disordered" evidence="6">
    <location>
        <begin position="545"/>
        <end position="590"/>
    </location>
</feature>
<dbReference type="PROSITE" id="PS51294">
    <property type="entry name" value="HTH_MYB"/>
    <property type="match status" value="1"/>
</dbReference>
<evidence type="ECO:0000256" key="4">
    <source>
        <dbReference type="ARBA" id="ARBA00023163"/>
    </source>
</evidence>
<dbReference type="PROSITE" id="PS50090">
    <property type="entry name" value="MYB_LIKE"/>
    <property type="match status" value="1"/>
</dbReference>
<proteinExistence type="predicted"/>
<dbReference type="InterPro" id="IPR017884">
    <property type="entry name" value="SANT_dom"/>
</dbReference>
<dbReference type="OMA" id="KWIMSAS"/>
<feature type="domain" description="Myb-like" evidence="7">
    <location>
        <begin position="51"/>
        <end position="101"/>
    </location>
</feature>
<evidence type="ECO:0000259" key="9">
    <source>
        <dbReference type="PROSITE" id="PS51294"/>
    </source>
</evidence>
<dbReference type="Pfam" id="PF00249">
    <property type="entry name" value="Myb_DNA-binding"/>
    <property type="match status" value="1"/>
</dbReference>
<dbReference type="OrthoDB" id="118550at2759"/>
<dbReference type="EMBL" id="CM035411">
    <property type="protein sequence ID" value="KAH7434731.1"/>
    <property type="molecule type" value="Genomic_DNA"/>
</dbReference>
<dbReference type="InterPro" id="IPR017930">
    <property type="entry name" value="Myb_dom"/>
</dbReference>
<dbReference type="FunFam" id="1.10.10.60:FF:000023">
    <property type="entry name" value="protein REVEILLE 6 isoform X1"/>
    <property type="match status" value="1"/>
</dbReference>
<evidence type="ECO:0000256" key="5">
    <source>
        <dbReference type="ARBA" id="ARBA00023242"/>
    </source>
</evidence>
<comment type="caution">
    <text evidence="10">The sequence shown here is derived from an EMBL/GenBank/DDBJ whole genome shotgun (WGS) entry which is preliminary data.</text>
</comment>
<keyword evidence="2" id="KW-0805">Transcription regulation</keyword>
<comment type="subcellular location">
    <subcellularLocation>
        <location evidence="1">Nucleus</location>
    </subcellularLocation>
</comment>
<feature type="region of interest" description="Disordered" evidence="6">
    <location>
        <begin position="173"/>
        <end position="201"/>
    </location>
</feature>
<dbReference type="SUPFAM" id="SSF46689">
    <property type="entry name" value="Homeodomain-like"/>
    <property type="match status" value="1"/>
</dbReference>
<evidence type="ECO:0000256" key="2">
    <source>
        <dbReference type="ARBA" id="ARBA00023015"/>
    </source>
</evidence>
<feature type="compositionally biased region" description="Polar residues" evidence="6">
    <location>
        <begin position="564"/>
        <end position="582"/>
    </location>
</feature>
<evidence type="ECO:0000259" key="8">
    <source>
        <dbReference type="PROSITE" id="PS51293"/>
    </source>
</evidence>
<accession>A0A8T2UEQ4</accession>
<dbReference type="InterPro" id="IPR001005">
    <property type="entry name" value="SANT/Myb"/>
</dbReference>
<dbReference type="GO" id="GO:0010468">
    <property type="term" value="P:regulation of gene expression"/>
    <property type="evidence" value="ECO:0007669"/>
    <property type="project" value="UniProtKB-ARBA"/>
</dbReference>
<keyword evidence="5" id="KW-0539">Nucleus</keyword>
<evidence type="ECO:0000256" key="6">
    <source>
        <dbReference type="SAM" id="MobiDB-lite"/>
    </source>
</evidence>
<keyword evidence="3" id="KW-0238">DNA-binding</keyword>
<dbReference type="PANTHER" id="PTHR12802:SF155">
    <property type="entry name" value="DEUBIQUITINASE MYSM1"/>
    <property type="match status" value="1"/>
</dbReference>
<evidence type="ECO:0000313" key="11">
    <source>
        <dbReference type="Proteomes" id="UP000825935"/>
    </source>
</evidence>
<feature type="region of interest" description="Disordered" evidence="6">
    <location>
        <begin position="491"/>
        <end position="513"/>
    </location>
</feature>
<dbReference type="PANTHER" id="PTHR12802">
    <property type="entry name" value="SWI/SNF COMPLEX-RELATED"/>
    <property type="match status" value="1"/>
</dbReference>
<feature type="compositionally biased region" description="Polar residues" evidence="6">
    <location>
        <begin position="177"/>
        <end position="189"/>
    </location>
</feature>
<feature type="region of interest" description="Disordered" evidence="6">
    <location>
        <begin position="289"/>
        <end position="336"/>
    </location>
</feature>
<feature type="domain" description="HTH myb-type" evidence="9">
    <location>
        <begin position="51"/>
        <end position="105"/>
    </location>
</feature>
<dbReference type="GO" id="GO:0005634">
    <property type="term" value="C:nucleus"/>
    <property type="evidence" value="ECO:0007669"/>
    <property type="project" value="UniProtKB-SubCell"/>
</dbReference>
<dbReference type="NCBIfam" id="TIGR01557">
    <property type="entry name" value="myb_SHAQKYF"/>
    <property type="match status" value="1"/>
</dbReference>
<feature type="compositionally biased region" description="Polar residues" evidence="6">
    <location>
        <begin position="491"/>
        <end position="512"/>
    </location>
</feature>
<evidence type="ECO:0000256" key="1">
    <source>
        <dbReference type="ARBA" id="ARBA00004123"/>
    </source>
</evidence>
<dbReference type="Proteomes" id="UP000825935">
    <property type="component" value="Chromosome 6"/>
</dbReference>
<evidence type="ECO:0000256" key="3">
    <source>
        <dbReference type="ARBA" id="ARBA00023125"/>
    </source>
</evidence>
<feature type="region of interest" description="Disordered" evidence="6">
    <location>
        <begin position="620"/>
        <end position="648"/>
    </location>
</feature>
<dbReference type="InterPro" id="IPR009057">
    <property type="entry name" value="Homeodomain-like_sf"/>
</dbReference>
<name>A0A8T2UEQ4_CERRI</name>
<sequence length="782" mass="87051">MSAAPVIISLKDGIFDTSSNARIKPSKRRMMNIDNSSSSDDISTRIRKPYTITKQREKWTDEEHQKFLEALKLYGRSWHQIKEYIGTKTTVQIRSHAQKFFVKLNTLQVEKGASGLNGETQGITIPPPRPKRKPMHPYPRKAAYMSVMKNRDGDGQPDTDSVAKQVKLDVANESSKKNLSISAEPTQESPGECIFSEDGNDQSNMEELRTWKTNPRSISTGYSLLTKVNEIGHSKLTETIPARDNQVMLQKKHRSEGTSCNVKGLSSLALTNTYKSEIQHEELPQSEVNFNTTNHSHSNEYLTGCGSTTDAESQRKNNQQQETHYDNSQPHQNTKASVHIDKPGEQFNQQNNNQTNVMIADFLKYYEWLATLGRPHIPQPVPVHDHLPYLIPPWQFMQTHLMNHPAAFAAAMAATTLSMAGQGSSAPYSCKGWLENQLSPSGDLNMALFAAVSASWLAFSGFAHAPFGHYATNPLVHDIFKTLQLQNIMQQEVPSQASHPENEETLGTSSSPGAFKVEKNICRTVNTTENSSLTATVNCSTLDEGQKNHNPQIGLHGDVAVEDGSSSGSNTPALPSSEQDIPSVSEIESEENKNLCIPLDEAYKRAFQTLNKDELARLKARVSERGRPQQKESTRNTEHETGKRLKSSHYDMDFRKEVSLEGRKAFQALFNCKRLPQTFNRGTNTATISNQEKGTPKVASFRIETPSDLQAEARARNSSECAPFKEIIDHYSSCPHSVGSITDENISATCSQLKNESRASMSGFIPYQKSISNSRTSLRSNT</sequence>
<evidence type="ECO:0008006" key="12">
    <source>
        <dbReference type="Google" id="ProtNLM"/>
    </source>
</evidence>
<organism evidence="10 11">
    <name type="scientific">Ceratopteris richardii</name>
    <name type="common">Triangle waterfern</name>
    <dbReference type="NCBI Taxonomy" id="49495"/>
    <lineage>
        <taxon>Eukaryota</taxon>
        <taxon>Viridiplantae</taxon>
        <taxon>Streptophyta</taxon>
        <taxon>Embryophyta</taxon>
        <taxon>Tracheophyta</taxon>
        <taxon>Polypodiopsida</taxon>
        <taxon>Polypodiidae</taxon>
        <taxon>Polypodiales</taxon>
        <taxon>Pteridineae</taxon>
        <taxon>Pteridaceae</taxon>
        <taxon>Parkerioideae</taxon>
        <taxon>Ceratopteris</taxon>
    </lineage>
</organism>